<sequence>MDAQLEWASSLVPKRQLQQQQQQQQQEQQQQQQQDFHKDQLMTVGMRIRQRVDQGYASRTPSTSDASLQPGVIRDYSSVIVPQFTRSPLPTANSLPPMLINQRTMSTEASSLEKWDVAEPAAEHEAMVNGSKRRL</sequence>
<dbReference type="Proteomes" id="UP000009009">
    <property type="component" value="Unassembled WGS sequence"/>
</dbReference>
<dbReference type="GO" id="GO:0005634">
    <property type="term" value="C:nucleus"/>
    <property type="evidence" value="ECO:0007669"/>
    <property type="project" value="UniProtKB-SubCell"/>
</dbReference>
<comment type="similarity">
    <text evidence="4">Belongs to the DIF1/spd1 family.</text>
</comment>
<evidence type="ECO:0000256" key="1">
    <source>
        <dbReference type="ARBA" id="ARBA00003399"/>
    </source>
</evidence>
<evidence type="ECO:0000256" key="3">
    <source>
        <dbReference type="ARBA" id="ARBA00004496"/>
    </source>
</evidence>
<dbReference type="GO" id="GO:0005737">
    <property type="term" value="C:cytoplasm"/>
    <property type="evidence" value="ECO:0007669"/>
    <property type="project" value="UniProtKB-SubCell"/>
</dbReference>
<comment type="function">
    <text evidence="1">Mediates the nuclear localization of RNR2 and RNR4, 2 subunits of the ribonucleotide reductase.</text>
</comment>
<proteinExistence type="inferred from homology"/>
<organism evidence="10 11">
    <name type="scientific">Saccharomyces cerevisiae x Saccharomyces kudriavzevii (strain VIN7)</name>
    <name type="common">Yeast</name>
    <dbReference type="NCBI Taxonomy" id="1095631"/>
    <lineage>
        <taxon>Eukaryota</taxon>
        <taxon>Fungi</taxon>
        <taxon>Dikarya</taxon>
        <taxon>Ascomycota</taxon>
        <taxon>Saccharomycotina</taxon>
        <taxon>Saccharomycetes</taxon>
        <taxon>Saccharomycetales</taxon>
        <taxon>Saccharomycetaceae</taxon>
        <taxon>Saccharomyces</taxon>
    </lineage>
</organism>
<name>H0GKV6_SACCK</name>
<keyword evidence="7" id="KW-0963">Cytoplasm</keyword>
<evidence type="ECO:0000256" key="6">
    <source>
        <dbReference type="ARBA" id="ARBA00021625"/>
    </source>
</evidence>
<dbReference type="AlphaFoldDB" id="H0GKV6"/>
<dbReference type="PANTHER" id="PTHR28081">
    <property type="entry name" value="DAMAGE-REGULATED IMPORT FACILITATOR 1-RELATED"/>
    <property type="match status" value="1"/>
</dbReference>
<dbReference type="PANTHER" id="PTHR28081:SF1">
    <property type="entry name" value="DAMAGE-REGULATED IMPORT FACILITATOR 1"/>
    <property type="match status" value="1"/>
</dbReference>
<evidence type="ECO:0000256" key="7">
    <source>
        <dbReference type="ARBA" id="ARBA00022490"/>
    </source>
</evidence>
<feature type="region of interest" description="Disordered" evidence="9">
    <location>
        <begin position="1"/>
        <end position="45"/>
    </location>
</feature>
<evidence type="ECO:0000313" key="11">
    <source>
        <dbReference type="Proteomes" id="UP000009009"/>
    </source>
</evidence>
<comment type="subunit">
    <text evidence="5">Interacts with RNR2 and RNR4.</text>
</comment>
<evidence type="ECO:0000256" key="5">
    <source>
        <dbReference type="ARBA" id="ARBA00011246"/>
    </source>
</evidence>
<dbReference type="OrthoDB" id="4053665at2759"/>
<evidence type="ECO:0000313" key="10">
    <source>
        <dbReference type="EMBL" id="EHN05744.1"/>
    </source>
</evidence>
<evidence type="ECO:0000256" key="4">
    <source>
        <dbReference type="ARBA" id="ARBA00005459"/>
    </source>
</evidence>
<dbReference type="PhylomeDB" id="H0GKV6"/>
<gene>
    <name evidence="10" type="ORF">VIN7_3517</name>
</gene>
<dbReference type="GO" id="GO:1990846">
    <property type="term" value="F:ribonucleoside-diphosphate reductase inhibitor activity"/>
    <property type="evidence" value="ECO:0007669"/>
    <property type="project" value="TreeGrafter"/>
</dbReference>
<evidence type="ECO:0000256" key="2">
    <source>
        <dbReference type="ARBA" id="ARBA00004123"/>
    </source>
</evidence>
<dbReference type="InterPro" id="IPR013900">
    <property type="entry name" value="RNR_inhibitor"/>
</dbReference>
<keyword evidence="11" id="KW-1185">Reference proteome</keyword>
<dbReference type="HOGENOM" id="CLU_1887371_0_0_1"/>
<evidence type="ECO:0000256" key="8">
    <source>
        <dbReference type="ARBA" id="ARBA00023242"/>
    </source>
</evidence>
<dbReference type="EMBL" id="AGVY01000041">
    <property type="protein sequence ID" value="EHN05744.1"/>
    <property type="molecule type" value="Genomic_DNA"/>
</dbReference>
<dbReference type="GO" id="GO:0008104">
    <property type="term" value="P:intracellular protein localization"/>
    <property type="evidence" value="ECO:0007669"/>
    <property type="project" value="TreeGrafter"/>
</dbReference>
<evidence type="ECO:0000256" key="9">
    <source>
        <dbReference type="SAM" id="MobiDB-lite"/>
    </source>
</evidence>
<keyword evidence="8" id="KW-0539">Nucleus</keyword>
<protein>
    <recommendedName>
        <fullName evidence="6">Damage-regulated import facilitator 1</fullName>
    </recommendedName>
</protein>
<feature type="compositionally biased region" description="Low complexity" evidence="9">
    <location>
        <begin position="16"/>
        <end position="34"/>
    </location>
</feature>
<comment type="subcellular location">
    <subcellularLocation>
        <location evidence="3">Cytoplasm</location>
    </subcellularLocation>
    <subcellularLocation>
        <location evidence="2">Nucleus</location>
    </subcellularLocation>
</comment>
<accession>H0GKV6</accession>
<comment type="caution">
    <text evidence="10">The sequence shown here is derived from an EMBL/GenBank/DDBJ whole genome shotgun (WGS) entry which is preliminary data.</text>
</comment>
<reference evidence="10 11" key="1">
    <citation type="journal article" date="2012" name="FEMS Yeast Res.">
        <title>The genome sequence of the wine yeast VIN7 reveals an allotriploid hybrid genome with Saccharomyces cerevisiae and Saccharomyces kudriavzevii origins.</title>
        <authorList>
            <person name="Borneman A.R."/>
            <person name="Desany B.A."/>
            <person name="Riches D."/>
            <person name="Affourtit J.P."/>
            <person name="Forgan A.H."/>
            <person name="Pretorius I.S."/>
            <person name="Egholm M."/>
            <person name="Chambers P.J."/>
        </authorList>
    </citation>
    <scope>NUCLEOTIDE SEQUENCE [LARGE SCALE GENOMIC DNA]</scope>
    <source>
        <strain evidence="10 11">VIN7</strain>
    </source>
</reference>